<feature type="domain" description="TonB-dependent receptor plug" evidence="15">
    <location>
        <begin position="43"/>
        <end position="149"/>
    </location>
</feature>
<reference evidence="16" key="1">
    <citation type="submission" date="2022-09" db="EMBL/GenBank/DDBJ databases">
        <title>Tahibacter sp. nov., isolated from a fresh water.</title>
        <authorList>
            <person name="Baek J.H."/>
            <person name="Lee J.K."/>
            <person name="Kim J.M."/>
            <person name="Jeon C.O."/>
        </authorList>
    </citation>
    <scope>NUCLEOTIDE SEQUENCE</scope>
    <source>
        <strain evidence="16">W38</strain>
    </source>
</reference>
<dbReference type="Gene3D" id="2.40.170.20">
    <property type="entry name" value="TonB-dependent receptor, beta-barrel domain"/>
    <property type="match status" value="1"/>
</dbReference>
<dbReference type="Gene3D" id="2.170.130.10">
    <property type="entry name" value="TonB-dependent receptor, plug domain"/>
    <property type="match status" value="1"/>
</dbReference>
<comment type="subcellular location">
    <subcellularLocation>
        <location evidence="1 11">Cell outer membrane</location>
        <topology evidence="1 11">Multi-pass membrane protein</topology>
    </subcellularLocation>
</comment>
<protein>
    <submittedName>
        <fullName evidence="16">TonB-dependent vitamin B12 receptor</fullName>
    </submittedName>
</protein>
<dbReference type="PANTHER" id="PTHR30069">
    <property type="entry name" value="TONB-DEPENDENT OUTER MEMBRANE RECEPTOR"/>
    <property type="match status" value="1"/>
</dbReference>
<keyword evidence="10 11" id="KW-0998">Cell outer membrane</keyword>
<evidence type="ECO:0000256" key="4">
    <source>
        <dbReference type="ARBA" id="ARBA00022692"/>
    </source>
</evidence>
<dbReference type="InterPro" id="IPR037066">
    <property type="entry name" value="Plug_dom_sf"/>
</dbReference>
<keyword evidence="8" id="KW-0626">Porin</keyword>
<evidence type="ECO:0000256" key="3">
    <source>
        <dbReference type="ARBA" id="ARBA00022452"/>
    </source>
</evidence>
<feature type="chain" id="PRO_5047548364" evidence="13">
    <location>
        <begin position="23"/>
        <end position="614"/>
    </location>
</feature>
<feature type="signal peptide" evidence="13">
    <location>
        <begin position="1"/>
        <end position="22"/>
    </location>
</feature>
<evidence type="ECO:0000259" key="15">
    <source>
        <dbReference type="Pfam" id="PF07715"/>
    </source>
</evidence>
<gene>
    <name evidence="16" type="primary">btuB</name>
    <name evidence="16" type="ORF">N4264_17495</name>
</gene>
<organism evidence="16 17">
    <name type="scientific">Tahibacter amnicola</name>
    <dbReference type="NCBI Taxonomy" id="2976241"/>
    <lineage>
        <taxon>Bacteria</taxon>
        <taxon>Pseudomonadati</taxon>
        <taxon>Pseudomonadota</taxon>
        <taxon>Gammaproteobacteria</taxon>
        <taxon>Lysobacterales</taxon>
        <taxon>Rhodanobacteraceae</taxon>
        <taxon>Tahibacter</taxon>
    </lineage>
</organism>
<evidence type="ECO:0000256" key="9">
    <source>
        <dbReference type="ARBA" id="ARBA00023136"/>
    </source>
</evidence>
<sequence length="614" mass="66369">MKLNLLSAAVIALLALPHAASAATGDEELDDVIVTATRTAVTVDDTLAPVNVITRADIERLQARSLQDLLRGLPGVSVSNSGGPGRNTSLFLRGTESDHVLVLIDGIKVGSATSGNVAFQDLPVEQIERIEIVRGPRSSLYGSEALGGVIQIFTRRAHGEFAPHFSVGYGSENSREAAAGLSLAGDQGWFAANAAYSDTDGFNACNGKPFPGGAGCFTYEPDNDAYRNVSGALRGGWRFSEAVEAEANILRTEGHNYFDGTFVNESQYRQQVIGTKLTVTPSEAFKLTVTAGRNNDDSDNLLNGVFSSKFNTRRDSLSVQGDITLAPHHLLTLGGDRVDDKVDSTTTFDERSREDIGVFAQYQGQFGRHDVQLSARNDDNEQFGSHATGGAAWGYGLTENLRLVTSYGTAFKAPTFNELYYPNFGNPTLQPEESRSFEVGLRGQAGNLRWSVDAFHTRADELIAYDASISKPGNVEEATLRGIEASVGAQFGDWSIDASATGLDPQNDANNSYKGNDLPRRARVSGRVDVDRAVGDFRFGLTFAGEGRRYDDLANTRSLGGYGTVDLRAEYALAPDWLVQAKVVNIADHDYTTAAFYNQPGRSHFVTLRYRPAR</sequence>
<dbReference type="InterPro" id="IPR000531">
    <property type="entry name" value="Beta-barrel_TonB"/>
</dbReference>
<dbReference type="EMBL" id="CP104694">
    <property type="protein sequence ID" value="UXI66534.1"/>
    <property type="molecule type" value="Genomic_DNA"/>
</dbReference>
<dbReference type="InterPro" id="IPR036942">
    <property type="entry name" value="Beta-barrel_TonB_sf"/>
</dbReference>
<evidence type="ECO:0000256" key="12">
    <source>
        <dbReference type="RuleBase" id="RU003357"/>
    </source>
</evidence>
<name>A0ABY6BA45_9GAMM</name>
<keyword evidence="3 11" id="KW-1134">Transmembrane beta strand</keyword>
<proteinExistence type="inferred from homology"/>
<keyword evidence="9 11" id="KW-0472">Membrane</keyword>
<evidence type="ECO:0000256" key="1">
    <source>
        <dbReference type="ARBA" id="ARBA00004571"/>
    </source>
</evidence>
<evidence type="ECO:0000256" key="5">
    <source>
        <dbReference type="ARBA" id="ARBA00022729"/>
    </source>
</evidence>
<evidence type="ECO:0000313" key="16">
    <source>
        <dbReference type="EMBL" id="UXI66534.1"/>
    </source>
</evidence>
<evidence type="ECO:0000313" key="17">
    <source>
        <dbReference type="Proteomes" id="UP001064632"/>
    </source>
</evidence>
<dbReference type="InterPro" id="IPR010101">
    <property type="entry name" value="B12_transptr_BtuB"/>
</dbReference>
<evidence type="ECO:0000256" key="10">
    <source>
        <dbReference type="ARBA" id="ARBA00023237"/>
    </source>
</evidence>
<evidence type="ECO:0000256" key="6">
    <source>
        <dbReference type="ARBA" id="ARBA00023065"/>
    </source>
</evidence>
<dbReference type="Pfam" id="PF00593">
    <property type="entry name" value="TonB_dep_Rec_b-barrel"/>
    <property type="match status" value="1"/>
</dbReference>
<keyword evidence="16" id="KW-0675">Receptor</keyword>
<evidence type="ECO:0000256" key="11">
    <source>
        <dbReference type="PROSITE-ProRule" id="PRU01360"/>
    </source>
</evidence>
<dbReference type="InterPro" id="IPR012910">
    <property type="entry name" value="Plug_dom"/>
</dbReference>
<dbReference type="InterPro" id="IPR039426">
    <property type="entry name" value="TonB-dep_rcpt-like"/>
</dbReference>
<keyword evidence="7 12" id="KW-0798">TonB box</keyword>
<keyword evidence="6" id="KW-0406">Ion transport</keyword>
<feature type="domain" description="TonB-dependent receptor-like beta-barrel" evidence="14">
    <location>
        <begin position="209"/>
        <end position="586"/>
    </location>
</feature>
<dbReference type="CDD" id="cd01347">
    <property type="entry name" value="ligand_gated_channel"/>
    <property type="match status" value="1"/>
</dbReference>
<keyword evidence="17" id="KW-1185">Reference proteome</keyword>
<dbReference type="PANTHER" id="PTHR30069:SF53">
    <property type="entry name" value="COLICIN I RECEPTOR-RELATED"/>
    <property type="match status" value="1"/>
</dbReference>
<dbReference type="Proteomes" id="UP001064632">
    <property type="component" value="Chromosome"/>
</dbReference>
<dbReference type="PROSITE" id="PS52016">
    <property type="entry name" value="TONB_DEPENDENT_REC_3"/>
    <property type="match status" value="1"/>
</dbReference>
<evidence type="ECO:0000256" key="2">
    <source>
        <dbReference type="ARBA" id="ARBA00022448"/>
    </source>
</evidence>
<evidence type="ECO:0000259" key="14">
    <source>
        <dbReference type="Pfam" id="PF00593"/>
    </source>
</evidence>
<accession>A0ABY6BA45</accession>
<evidence type="ECO:0000256" key="13">
    <source>
        <dbReference type="SAM" id="SignalP"/>
    </source>
</evidence>
<keyword evidence="5 13" id="KW-0732">Signal</keyword>
<keyword evidence="2 11" id="KW-0813">Transport</keyword>
<evidence type="ECO:0000256" key="8">
    <source>
        <dbReference type="ARBA" id="ARBA00023114"/>
    </source>
</evidence>
<dbReference type="NCBIfam" id="TIGR01779">
    <property type="entry name" value="TonB-B12"/>
    <property type="match status" value="1"/>
</dbReference>
<dbReference type="Pfam" id="PF07715">
    <property type="entry name" value="Plug"/>
    <property type="match status" value="1"/>
</dbReference>
<evidence type="ECO:0000256" key="7">
    <source>
        <dbReference type="ARBA" id="ARBA00023077"/>
    </source>
</evidence>
<dbReference type="SUPFAM" id="SSF56935">
    <property type="entry name" value="Porins"/>
    <property type="match status" value="1"/>
</dbReference>
<keyword evidence="4 11" id="KW-0812">Transmembrane</keyword>
<dbReference type="RefSeq" id="WP_261693518.1">
    <property type="nucleotide sequence ID" value="NZ_CP104694.1"/>
</dbReference>
<comment type="similarity">
    <text evidence="11 12">Belongs to the TonB-dependent receptor family.</text>
</comment>